<organism evidence="2 3">
    <name type="scientific">Aequorivita xiaoshiensis</name>
    <dbReference type="NCBI Taxonomy" id="2874476"/>
    <lineage>
        <taxon>Bacteria</taxon>
        <taxon>Pseudomonadati</taxon>
        <taxon>Bacteroidota</taxon>
        <taxon>Flavobacteriia</taxon>
        <taxon>Flavobacteriales</taxon>
        <taxon>Flavobacteriaceae</taxon>
        <taxon>Aequorivita</taxon>
    </lineage>
</organism>
<dbReference type="RefSeq" id="WP_237606247.1">
    <property type="nucleotide sequence ID" value="NZ_JAIRBB010000001.1"/>
</dbReference>
<accession>A0A9X1R1X5</accession>
<dbReference type="Proteomes" id="UP001139462">
    <property type="component" value="Unassembled WGS sequence"/>
</dbReference>
<evidence type="ECO:0000313" key="2">
    <source>
        <dbReference type="EMBL" id="MCG2429534.1"/>
    </source>
</evidence>
<comment type="caution">
    <text evidence="2">The sequence shown here is derived from an EMBL/GenBank/DDBJ whole genome shotgun (WGS) entry which is preliminary data.</text>
</comment>
<feature type="domain" description="FAD-dependent urate hydroxylase HpyO/Asp monooxygenase CreE-like FAD/NAD(P)-binding" evidence="1">
    <location>
        <begin position="10"/>
        <end position="173"/>
    </location>
</feature>
<evidence type="ECO:0000259" key="1">
    <source>
        <dbReference type="Pfam" id="PF13454"/>
    </source>
</evidence>
<dbReference type="EMBL" id="JAIRBB010000001">
    <property type="protein sequence ID" value="MCG2429534.1"/>
    <property type="molecule type" value="Genomic_DNA"/>
</dbReference>
<protein>
    <submittedName>
        <fullName evidence="2">FAD/NAD(P)-binding protein</fullName>
    </submittedName>
</protein>
<gene>
    <name evidence="2" type="ORF">K8344_00230</name>
</gene>
<reference evidence="2" key="1">
    <citation type="submission" date="2021-09" db="EMBL/GenBank/DDBJ databases">
        <title>Genome of Aequorivita sp. strain F64183.</title>
        <authorList>
            <person name="Wang Y."/>
        </authorList>
    </citation>
    <scope>NUCLEOTIDE SEQUENCE</scope>
    <source>
        <strain evidence="2">F64183</strain>
    </source>
</reference>
<keyword evidence="3" id="KW-1185">Reference proteome</keyword>
<dbReference type="AlphaFoldDB" id="A0A9X1R1X5"/>
<dbReference type="PANTHER" id="PTHR40254:SF1">
    <property type="entry name" value="BLR0577 PROTEIN"/>
    <property type="match status" value="1"/>
</dbReference>
<evidence type="ECO:0000313" key="3">
    <source>
        <dbReference type="Proteomes" id="UP001139462"/>
    </source>
</evidence>
<sequence length="569" mass="65295">MAEINPVNIAIVGFGPKGFYALERLLASICSFEITRTVKIHVFNSSNSYAAGDVYNTHQAEYLIMNFPNHKIDIWNRQQPPYIVKEALNFTSWLAKYRPKTLKSFYAPRKIVGEYLIDGYKQLKKSIPSNIEIIEIEDVVTAIDIENDALRITTKNHGVFDTLFFSIMCTTGHLGAGASFNENAKTATEVPFVYPLNEKLDHLSKEKMIGIQGLGLTFIDTLLYLTEGQGGKFSCENDALIYQPSENFKTKIYAFSRTGIPSVPRVPNEDRKKTPKYFTIENISTKKPINFEKQLLPLIKQEYCYNYYQTLFNIYDWELKFYTDFKKVETQIDSFHKEFPSENRFSWNLVENPYNGTEVNHQTFLALCRFFIDECEKGITNSAYLNALGTWRSISNLFNEIYSFGGLDGESHKLFDSYYFNLFNRTSYGPPLSNFKKMYAIASTGLLDLTFGANPTVEKSTESFLLSKGQKETRIDYLINARIPRKSCRENTMFESLIENNIGREFINEDYRTGTIHIDNIGKVVNSKNINIFLYGTPTEGITFDNDTLNTTRNNFASTWANALCKTLR</sequence>
<dbReference type="Pfam" id="PF13454">
    <property type="entry name" value="NAD_binding_9"/>
    <property type="match status" value="1"/>
</dbReference>
<dbReference type="PANTHER" id="PTHR40254">
    <property type="entry name" value="BLR0577 PROTEIN"/>
    <property type="match status" value="1"/>
</dbReference>
<dbReference type="InterPro" id="IPR038732">
    <property type="entry name" value="HpyO/CreE_NAD-binding"/>
</dbReference>
<name>A0A9X1R1X5_9FLAO</name>
<dbReference type="InterPro" id="IPR052189">
    <property type="entry name" value="L-asp_N-monooxygenase_NS-form"/>
</dbReference>
<proteinExistence type="predicted"/>